<protein>
    <recommendedName>
        <fullName evidence="6">Response regulatory domain-containing protein</fullName>
    </recommendedName>
</protein>
<dbReference type="Proteomes" id="UP000004892">
    <property type="component" value="Unassembled WGS sequence"/>
</dbReference>
<dbReference type="Gene3D" id="3.40.50.2300">
    <property type="match status" value="1"/>
</dbReference>
<dbReference type="Pfam" id="PF00072">
    <property type="entry name" value="Response_reg"/>
    <property type="match status" value="1"/>
</dbReference>
<dbReference type="GO" id="GO:0000156">
    <property type="term" value="F:phosphorelay response regulator activity"/>
    <property type="evidence" value="ECO:0007669"/>
    <property type="project" value="InterPro"/>
</dbReference>
<evidence type="ECO:0000313" key="4">
    <source>
        <dbReference type="EMBL" id="EHP49884.1"/>
    </source>
</evidence>
<reference evidence="4 5" key="1">
    <citation type="submission" date="2012-01" db="EMBL/GenBank/DDBJ databases">
        <title>The Genome Sequence of Odoribacter laneus YIT 12061.</title>
        <authorList>
            <consortium name="The Broad Institute Genome Sequencing Platform"/>
            <person name="Earl A."/>
            <person name="Ward D."/>
            <person name="Feldgarden M."/>
            <person name="Gevers D."/>
            <person name="Morotomi M."/>
            <person name="Young S.K."/>
            <person name="Zeng Q."/>
            <person name="Gargeya S."/>
            <person name="Fitzgerald M."/>
            <person name="Haas B."/>
            <person name="Abouelleil A."/>
            <person name="Alvarado L."/>
            <person name="Arachchi H.M."/>
            <person name="Berlin A."/>
            <person name="Chapman S.B."/>
            <person name="Gearin G."/>
            <person name="Goldberg J."/>
            <person name="Griggs A."/>
            <person name="Gujja S."/>
            <person name="Hansen M."/>
            <person name="Heiman D."/>
            <person name="Howarth C."/>
            <person name="Larimer J."/>
            <person name="Lui A."/>
            <person name="MacDonald P.J.P."/>
            <person name="McCowen C."/>
            <person name="Montmayeur A."/>
            <person name="Murphy C."/>
            <person name="Neiman D."/>
            <person name="Pearson M."/>
            <person name="Priest M."/>
            <person name="Roberts A."/>
            <person name="Saif S."/>
            <person name="Shea T."/>
            <person name="Sisk P."/>
            <person name="Stolte C."/>
            <person name="Sykes S."/>
            <person name="Wortman J."/>
            <person name="Nusbaum C."/>
            <person name="Birren B."/>
        </authorList>
    </citation>
    <scope>NUCLEOTIDE SEQUENCE [LARGE SCALE GENOMIC DNA]</scope>
    <source>
        <strain evidence="4 5">YIT 12061</strain>
    </source>
</reference>
<dbReference type="PROSITE" id="PS50110">
    <property type="entry name" value="RESPONSE_REGULATORY"/>
    <property type="match status" value="1"/>
</dbReference>
<organism evidence="4 5">
    <name type="scientific">Odoribacter laneus YIT 12061</name>
    <dbReference type="NCBI Taxonomy" id="742817"/>
    <lineage>
        <taxon>Bacteria</taxon>
        <taxon>Pseudomonadati</taxon>
        <taxon>Bacteroidota</taxon>
        <taxon>Bacteroidia</taxon>
        <taxon>Bacteroidales</taxon>
        <taxon>Odoribacteraceae</taxon>
        <taxon>Odoribacter</taxon>
    </lineage>
</organism>
<dbReference type="GeneID" id="98068298"/>
<keyword evidence="1" id="KW-0597">Phosphoprotein</keyword>
<dbReference type="PATRIC" id="fig|742817.3.peg.715"/>
<dbReference type="EMBL" id="ADMC01000008">
    <property type="protein sequence ID" value="EHP49884.1"/>
    <property type="molecule type" value="Genomic_DNA"/>
</dbReference>
<dbReference type="GO" id="GO:0003677">
    <property type="term" value="F:DNA binding"/>
    <property type="evidence" value="ECO:0007669"/>
    <property type="project" value="InterPro"/>
</dbReference>
<dbReference type="PROSITE" id="PS50930">
    <property type="entry name" value="HTH_LYTTR"/>
    <property type="match status" value="1"/>
</dbReference>
<dbReference type="InterPro" id="IPR046947">
    <property type="entry name" value="LytR-like"/>
</dbReference>
<dbReference type="SMART" id="SM00448">
    <property type="entry name" value="REC"/>
    <property type="match status" value="1"/>
</dbReference>
<sequence>MKAVIVEDEKAAVRNLMALLSEVAPEIEVVTALDSIAESIDWFRVQPQPDLVFMDIHLADGSAFEIFQHVEIRCPLIFTTAYDEYALKAFKVNSVDYLLKPIAAEDVRNALRKLECLRGEQSADRMPEAGLQGLLQALKQQEHYKTHFLIPQKGDKLLPLAVDAVYYFYITDGNVKAVTDGREYALSQTLDEIADSLPPATFFRVNRQYLIARRAIKDIDLWFNSRLSVNLTVPVAEKILVSKVRVAEFKEWFTRG</sequence>
<accession>H1DEI4</accession>
<feature type="domain" description="HTH LytTR-type" evidence="3">
    <location>
        <begin position="149"/>
        <end position="255"/>
    </location>
</feature>
<dbReference type="eggNOG" id="COG3279">
    <property type="taxonomic scope" value="Bacteria"/>
</dbReference>
<dbReference type="RefSeq" id="WP_009135818.1">
    <property type="nucleotide sequence ID" value="NZ_JH594596.1"/>
</dbReference>
<feature type="domain" description="Response regulatory" evidence="2">
    <location>
        <begin position="2"/>
        <end position="115"/>
    </location>
</feature>
<evidence type="ECO:0008006" key="6">
    <source>
        <dbReference type="Google" id="ProtNLM"/>
    </source>
</evidence>
<dbReference type="InterPro" id="IPR001789">
    <property type="entry name" value="Sig_transdc_resp-reg_receiver"/>
</dbReference>
<dbReference type="STRING" id="742817.HMPREF9449_00670"/>
<evidence type="ECO:0000259" key="2">
    <source>
        <dbReference type="PROSITE" id="PS50110"/>
    </source>
</evidence>
<dbReference type="AlphaFoldDB" id="H1DEI4"/>
<gene>
    <name evidence="4" type="ORF">HMPREF9449_00670</name>
</gene>
<dbReference type="HOGENOM" id="CLU_000445_14_1_10"/>
<dbReference type="PANTHER" id="PTHR37299">
    <property type="entry name" value="TRANSCRIPTIONAL REGULATOR-RELATED"/>
    <property type="match status" value="1"/>
</dbReference>
<dbReference type="Pfam" id="PF04397">
    <property type="entry name" value="LytTR"/>
    <property type="match status" value="1"/>
</dbReference>
<name>H1DEI4_9BACT</name>
<evidence type="ECO:0000259" key="3">
    <source>
        <dbReference type="PROSITE" id="PS50930"/>
    </source>
</evidence>
<dbReference type="SUPFAM" id="SSF52172">
    <property type="entry name" value="CheY-like"/>
    <property type="match status" value="1"/>
</dbReference>
<dbReference type="PANTHER" id="PTHR37299:SF1">
    <property type="entry name" value="STAGE 0 SPORULATION PROTEIN A HOMOLOG"/>
    <property type="match status" value="1"/>
</dbReference>
<dbReference type="InterPro" id="IPR007492">
    <property type="entry name" value="LytTR_DNA-bd_dom"/>
</dbReference>
<evidence type="ECO:0000256" key="1">
    <source>
        <dbReference type="PROSITE-ProRule" id="PRU00169"/>
    </source>
</evidence>
<feature type="modified residue" description="4-aspartylphosphate" evidence="1">
    <location>
        <position position="55"/>
    </location>
</feature>
<dbReference type="InterPro" id="IPR011006">
    <property type="entry name" value="CheY-like_superfamily"/>
</dbReference>
<dbReference type="FunFam" id="3.40.50.2300:FF:000361">
    <property type="entry name" value="Two-component system response regulator"/>
    <property type="match status" value="1"/>
</dbReference>
<dbReference type="SMART" id="SM00850">
    <property type="entry name" value="LytTR"/>
    <property type="match status" value="1"/>
</dbReference>
<proteinExistence type="predicted"/>
<comment type="caution">
    <text evidence="4">The sequence shown here is derived from an EMBL/GenBank/DDBJ whole genome shotgun (WGS) entry which is preliminary data.</text>
</comment>
<keyword evidence="5" id="KW-1185">Reference proteome</keyword>
<dbReference type="Gene3D" id="2.40.50.1020">
    <property type="entry name" value="LytTr DNA-binding domain"/>
    <property type="match status" value="1"/>
</dbReference>
<evidence type="ECO:0000313" key="5">
    <source>
        <dbReference type="Proteomes" id="UP000004892"/>
    </source>
</evidence>